<keyword evidence="12 18" id="KW-1133">Transmembrane helix</keyword>
<keyword evidence="7 18" id="KW-0812">Transmembrane</keyword>
<sequence length="537" mass="59442">MRKGDVRLAVGITVVGITSLILSFASLAEKDQSESLWSPGDAFLEAGPWETKVGARKLNSLVNCTPRAIKQFPRDLFTQKQRADGAVLFHILVSAYMFAAFAYICEDYFVPSLEIMSDAFHIQPDVAGATLMAAGSSAPELATAVIAVFIAEDDIGLGAVVGSAVYNVMFVISVCALGAGMVVNLHWWPLFRDCAFYALSVGALAVVILDENVYWYEALGLLLLYLGYIVLMYFNSNLEQWIVPKFKHCCKPHHRPNKRDPETVVLYEKLRTSGDLNGKVSKMENGGDKFDGVQISSPDSDYNSDDDSTENEAMYKEIGQPSTEEPHSVFEMPSSFVGRCVFVVSVPIKVLLYLTVPDCRRARWRKWVIVTFILSLVWLSLFSYLMVWMITIIGYTLHIPDTIMALTFVAFGVSLPDVISSLIVVREGLGDMAVSNAVGSNVFDILICLGLPWLLKCGLGGFKVPVQVYSEGLLYSTLTLLLTVVFLLASTHVNGWRLTKRYGIALMIVYVIFNVLASLYELNVFGYVHPNECPRSD</sequence>
<accession>A0A8W8IGM5</accession>
<evidence type="ECO:0000313" key="20">
    <source>
        <dbReference type="EnsemblMetazoa" id="G14191.1:cds"/>
    </source>
</evidence>
<evidence type="ECO:0000256" key="4">
    <source>
        <dbReference type="ARBA" id="ARBA00022449"/>
    </source>
</evidence>
<feature type="transmembrane region" description="Helical" evidence="18">
    <location>
        <begin position="368"/>
        <end position="397"/>
    </location>
</feature>
<keyword evidence="3" id="KW-0813">Transport</keyword>
<feature type="transmembrane region" description="Helical" evidence="18">
    <location>
        <begin position="6"/>
        <end position="28"/>
    </location>
</feature>
<keyword evidence="13" id="KW-0915">Sodium</keyword>
<dbReference type="Gene3D" id="1.20.1420.30">
    <property type="entry name" value="NCX, central ion-binding region"/>
    <property type="match status" value="2"/>
</dbReference>
<keyword evidence="5" id="KW-0633">Potassium transport</keyword>
<evidence type="ECO:0000256" key="13">
    <source>
        <dbReference type="ARBA" id="ARBA00023053"/>
    </source>
</evidence>
<keyword evidence="4" id="KW-0050">Antiport</keyword>
<dbReference type="InterPro" id="IPR004481">
    <property type="entry name" value="K/Na/Ca-exchanger"/>
</dbReference>
<keyword evidence="14" id="KW-0406">Ion transport</keyword>
<feature type="transmembrane region" description="Helical" evidence="18">
    <location>
        <begin position="473"/>
        <end position="490"/>
    </location>
</feature>
<keyword evidence="15 18" id="KW-0472">Membrane</keyword>
<dbReference type="OrthoDB" id="2127281at2759"/>
<feature type="transmembrane region" description="Helical" evidence="18">
    <location>
        <begin position="157"/>
        <end position="183"/>
    </location>
</feature>
<dbReference type="InterPro" id="IPR044880">
    <property type="entry name" value="NCX_ion-bd_dom_sf"/>
</dbReference>
<dbReference type="Proteomes" id="UP000005408">
    <property type="component" value="Unassembled WGS sequence"/>
</dbReference>
<feature type="transmembrane region" description="Helical" evidence="18">
    <location>
        <begin position="189"/>
        <end position="209"/>
    </location>
</feature>
<proteinExistence type="inferred from homology"/>
<organism evidence="20 21">
    <name type="scientific">Magallana gigas</name>
    <name type="common">Pacific oyster</name>
    <name type="synonym">Crassostrea gigas</name>
    <dbReference type="NCBI Taxonomy" id="29159"/>
    <lineage>
        <taxon>Eukaryota</taxon>
        <taxon>Metazoa</taxon>
        <taxon>Spiralia</taxon>
        <taxon>Lophotrochozoa</taxon>
        <taxon>Mollusca</taxon>
        <taxon>Bivalvia</taxon>
        <taxon>Autobranchia</taxon>
        <taxon>Pteriomorphia</taxon>
        <taxon>Ostreida</taxon>
        <taxon>Ostreoidea</taxon>
        <taxon>Ostreidae</taxon>
        <taxon>Magallana</taxon>
    </lineage>
</organism>
<feature type="domain" description="Sodium/calcium exchanger membrane region" evidence="19">
    <location>
        <begin position="92"/>
        <end position="233"/>
    </location>
</feature>
<evidence type="ECO:0000256" key="12">
    <source>
        <dbReference type="ARBA" id="ARBA00022989"/>
    </source>
</evidence>
<evidence type="ECO:0000256" key="6">
    <source>
        <dbReference type="ARBA" id="ARBA00022568"/>
    </source>
</evidence>
<keyword evidence="10" id="KW-0769">Symport</keyword>
<dbReference type="InterPro" id="IPR004837">
    <property type="entry name" value="NaCa_Exmemb"/>
</dbReference>
<evidence type="ECO:0000256" key="16">
    <source>
        <dbReference type="ARBA" id="ARBA00023201"/>
    </source>
</evidence>
<evidence type="ECO:0000256" key="2">
    <source>
        <dbReference type="ARBA" id="ARBA00005364"/>
    </source>
</evidence>
<feature type="transmembrane region" description="Helical" evidence="18">
    <location>
        <begin position="502"/>
        <end position="520"/>
    </location>
</feature>
<evidence type="ECO:0000256" key="14">
    <source>
        <dbReference type="ARBA" id="ARBA00023065"/>
    </source>
</evidence>
<dbReference type="PANTHER" id="PTHR10846:SF74">
    <property type="entry name" value="SODIUM_POTASSIUM_CALCIUM EXCHANGER CG1090-RELATED"/>
    <property type="match status" value="1"/>
</dbReference>
<evidence type="ECO:0000256" key="5">
    <source>
        <dbReference type="ARBA" id="ARBA00022538"/>
    </source>
</evidence>
<evidence type="ECO:0000256" key="8">
    <source>
        <dbReference type="ARBA" id="ARBA00022729"/>
    </source>
</evidence>
<evidence type="ECO:0000256" key="18">
    <source>
        <dbReference type="SAM" id="Phobius"/>
    </source>
</evidence>
<dbReference type="AlphaFoldDB" id="A0A8W8IGM5"/>
<keyword evidence="9" id="KW-0106">Calcium</keyword>
<evidence type="ECO:0000256" key="1">
    <source>
        <dbReference type="ARBA" id="ARBA00004141"/>
    </source>
</evidence>
<dbReference type="GO" id="GO:0005886">
    <property type="term" value="C:plasma membrane"/>
    <property type="evidence" value="ECO:0007669"/>
    <property type="project" value="TreeGrafter"/>
</dbReference>
<keyword evidence="21" id="KW-1185">Reference proteome</keyword>
<dbReference type="Pfam" id="PF01699">
    <property type="entry name" value="Na_Ca_ex"/>
    <property type="match status" value="2"/>
</dbReference>
<evidence type="ECO:0000256" key="9">
    <source>
        <dbReference type="ARBA" id="ARBA00022837"/>
    </source>
</evidence>
<dbReference type="GO" id="GO:0008273">
    <property type="term" value="F:calcium, potassium:sodium antiporter activity"/>
    <property type="evidence" value="ECO:0007669"/>
    <property type="project" value="TreeGrafter"/>
</dbReference>
<keyword evidence="11" id="KW-0630">Potassium</keyword>
<feature type="region of interest" description="Disordered" evidence="17">
    <location>
        <begin position="284"/>
        <end position="309"/>
    </location>
</feature>
<dbReference type="OMA" id="YPFTFLI"/>
<evidence type="ECO:0000256" key="3">
    <source>
        <dbReference type="ARBA" id="ARBA00022448"/>
    </source>
</evidence>
<name>A0A8W8IGM5_MAGGI</name>
<dbReference type="GO" id="GO:0015293">
    <property type="term" value="F:symporter activity"/>
    <property type="evidence" value="ECO:0007669"/>
    <property type="project" value="UniProtKB-KW"/>
</dbReference>
<feature type="transmembrane region" description="Helical" evidence="18">
    <location>
        <begin position="403"/>
        <end position="425"/>
    </location>
</feature>
<evidence type="ECO:0000259" key="19">
    <source>
        <dbReference type="Pfam" id="PF01699"/>
    </source>
</evidence>
<keyword evidence="6" id="KW-0109">Calcium transport</keyword>
<evidence type="ECO:0000256" key="7">
    <source>
        <dbReference type="ARBA" id="ARBA00022692"/>
    </source>
</evidence>
<reference evidence="20" key="1">
    <citation type="submission" date="2022-08" db="UniProtKB">
        <authorList>
            <consortium name="EnsemblMetazoa"/>
        </authorList>
    </citation>
    <scope>IDENTIFICATION</scope>
    <source>
        <strain evidence="20">05x7-T-G4-1.051#20</strain>
    </source>
</reference>
<dbReference type="FunFam" id="1.20.1420.30:FF:000009">
    <property type="entry name" value="sodium/potassium/calcium exchanger 5 isoform X2"/>
    <property type="match status" value="1"/>
</dbReference>
<dbReference type="NCBIfam" id="TIGR00367">
    <property type="entry name" value="calcium/sodium antiporter"/>
    <property type="match status" value="1"/>
</dbReference>
<feature type="transmembrane region" description="Helical" evidence="18">
    <location>
        <begin position="432"/>
        <end position="453"/>
    </location>
</feature>
<dbReference type="FunFam" id="1.20.1420.30:FF:000004">
    <property type="entry name" value="Sodium/potassium/calcium exchanger 2 isoform 1"/>
    <property type="match status" value="1"/>
</dbReference>
<dbReference type="GO" id="GO:0006874">
    <property type="term" value="P:intracellular calcium ion homeostasis"/>
    <property type="evidence" value="ECO:0007669"/>
    <property type="project" value="TreeGrafter"/>
</dbReference>
<dbReference type="GO" id="GO:0005262">
    <property type="term" value="F:calcium channel activity"/>
    <property type="evidence" value="ECO:0007669"/>
    <property type="project" value="TreeGrafter"/>
</dbReference>
<evidence type="ECO:0000256" key="10">
    <source>
        <dbReference type="ARBA" id="ARBA00022847"/>
    </source>
</evidence>
<comment type="subcellular location">
    <subcellularLocation>
        <location evidence="1">Membrane</location>
        <topology evidence="1">Multi-pass membrane protein</topology>
    </subcellularLocation>
</comment>
<feature type="transmembrane region" description="Helical" evidence="18">
    <location>
        <begin position="86"/>
        <end position="104"/>
    </location>
</feature>
<evidence type="ECO:0000313" key="21">
    <source>
        <dbReference type="Proteomes" id="UP000005408"/>
    </source>
</evidence>
<evidence type="ECO:0000256" key="11">
    <source>
        <dbReference type="ARBA" id="ARBA00022958"/>
    </source>
</evidence>
<keyword evidence="8" id="KW-0732">Signal</keyword>
<keyword evidence="16" id="KW-0739">Sodium transport</keyword>
<feature type="domain" description="Sodium/calcium exchanger membrane region" evidence="19">
    <location>
        <begin position="368"/>
        <end position="517"/>
    </location>
</feature>
<feature type="transmembrane region" description="Helical" evidence="18">
    <location>
        <begin position="214"/>
        <end position="234"/>
    </location>
</feature>
<comment type="similarity">
    <text evidence="2">Belongs to the Ca(2+):cation antiporter (CaCA) (TC 2.A.19) family. SLC24A subfamily.</text>
</comment>
<feature type="transmembrane region" description="Helical" evidence="18">
    <location>
        <begin position="126"/>
        <end position="150"/>
    </location>
</feature>
<dbReference type="PANTHER" id="PTHR10846">
    <property type="entry name" value="SODIUM/POTASSIUM/CALCIUM EXCHANGER"/>
    <property type="match status" value="1"/>
</dbReference>
<dbReference type="EnsemblMetazoa" id="G14191.1">
    <property type="protein sequence ID" value="G14191.1:cds"/>
    <property type="gene ID" value="G14191"/>
</dbReference>
<evidence type="ECO:0000256" key="17">
    <source>
        <dbReference type="SAM" id="MobiDB-lite"/>
    </source>
</evidence>
<evidence type="ECO:0000256" key="15">
    <source>
        <dbReference type="ARBA" id="ARBA00023136"/>
    </source>
</evidence>
<protein>
    <recommendedName>
        <fullName evidence="19">Sodium/calcium exchanger membrane region domain-containing protein</fullName>
    </recommendedName>
</protein>